<dbReference type="InterPro" id="IPR000871">
    <property type="entry name" value="Beta-lactam_class-A"/>
</dbReference>
<dbReference type="PANTHER" id="PTHR35333:SF3">
    <property type="entry name" value="BETA-LACTAMASE-TYPE TRANSPEPTIDASE FOLD CONTAINING PROTEIN"/>
    <property type="match status" value="1"/>
</dbReference>
<dbReference type="GO" id="GO:0046677">
    <property type="term" value="P:response to antibiotic"/>
    <property type="evidence" value="ECO:0007669"/>
    <property type="project" value="InterPro"/>
</dbReference>
<gene>
    <name evidence="3" type="ORF">NVS88_07215</name>
</gene>
<dbReference type="EMBL" id="JANRHA010000003">
    <property type="protein sequence ID" value="MDG3014345.1"/>
    <property type="molecule type" value="Genomic_DNA"/>
</dbReference>
<dbReference type="GO" id="GO:0030655">
    <property type="term" value="P:beta-lactam antibiotic catabolic process"/>
    <property type="evidence" value="ECO:0007669"/>
    <property type="project" value="InterPro"/>
</dbReference>
<keyword evidence="4" id="KW-1185">Reference proteome</keyword>
<evidence type="ECO:0000256" key="2">
    <source>
        <dbReference type="SAM" id="SignalP"/>
    </source>
</evidence>
<accession>A0A9X4RCY6</accession>
<keyword evidence="3" id="KW-0378">Hydrolase</keyword>
<dbReference type="AlphaFoldDB" id="A0A9X4RCY6"/>
<dbReference type="GO" id="GO:0008800">
    <property type="term" value="F:beta-lactamase activity"/>
    <property type="evidence" value="ECO:0007669"/>
    <property type="project" value="InterPro"/>
</dbReference>
<evidence type="ECO:0000313" key="4">
    <source>
        <dbReference type="Proteomes" id="UP001152755"/>
    </source>
</evidence>
<dbReference type="PROSITE" id="PS51257">
    <property type="entry name" value="PROKAR_LIPOPROTEIN"/>
    <property type="match status" value="1"/>
</dbReference>
<dbReference type="InterPro" id="IPR012338">
    <property type="entry name" value="Beta-lactam/transpept-like"/>
</dbReference>
<sequence length="312" mass="33718">MTFRTPRRVAPVLAAAALMAGTAACSSVHPVALPVPAASSAPTAPTRPAGAPVATTPAAPTTPPAPACTQDCDIPARLASVDAYLATRPGTVGFVLRDRTTGAVYRNAYADTMVWTASTIKLAMVVDLFIRDRDGAITLTDADRTLIQRMLHSSDDDAADTLWFRYAGADHMTFNRDFVRYGMTDLQPERGFTRYFPYWGFQKCTPNDLDRLIQYVLTDLPATDRDYIVRELQHVAPDQQWGVWGAGPAEQPGNKDGWSLEQGGWVINSVGFVGPGQRYTLAMMNSLNGQGGYDDGVATDSHVAQLLLAGLH</sequence>
<dbReference type="Proteomes" id="UP001152755">
    <property type="component" value="Unassembled WGS sequence"/>
</dbReference>
<dbReference type="RefSeq" id="WP_277832319.1">
    <property type="nucleotide sequence ID" value="NZ_JAAIVF010000002.1"/>
</dbReference>
<dbReference type="PANTHER" id="PTHR35333">
    <property type="entry name" value="BETA-LACTAMASE"/>
    <property type="match status" value="1"/>
</dbReference>
<evidence type="ECO:0000313" key="3">
    <source>
        <dbReference type="EMBL" id="MDG3014345.1"/>
    </source>
</evidence>
<protein>
    <submittedName>
        <fullName evidence="3">Class A beta-lactamase-related serine hydrolase</fullName>
    </submittedName>
</protein>
<dbReference type="SUPFAM" id="SSF56601">
    <property type="entry name" value="beta-lactamase/transpeptidase-like"/>
    <property type="match status" value="1"/>
</dbReference>
<feature type="chain" id="PRO_5040915654" evidence="2">
    <location>
        <begin position="26"/>
        <end position="312"/>
    </location>
</feature>
<keyword evidence="2" id="KW-0732">Signal</keyword>
<evidence type="ECO:0000256" key="1">
    <source>
        <dbReference type="SAM" id="MobiDB-lite"/>
    </source>
</evidence>
<feature type="signal peptide" evidence="2">
    <location>
        <begin position="1"/>
        <end position="25"/>
    </location>
</feature>
<dbReference type="Gene3D" id="3.40.710.10">
    <property type="entry name" value="DD-peptidase/beta-lactamase superfamily"/>
    <property type="match status" value="1"/>
</dbReference>
<organism evidence="3 4">
    <name type="scientific">Speluncibacter jeojiensis</name>
    <dbReference type="NCBI Taxonomy" id="2710754"/>
    <lineage>
        <taxon>Bacteria</taxon>
        <taxon>Bacillati</taxon>
        <taxon>Actinomycetota</taxon>
        <taxon>Actinomycetes</taxon>
        <taxon>Mycobacteriales</taxon>
        <taxon>Speluncibacteraceae</taxon>
        <taxon>Speluncibacter</taxon>
    </lineage>
</organism>
<comment type="caution">
    <text evidence="3">The sequence shown here is derived from an EMBL/GenBank/DDBJ whole genome shotgun (WGS) entry which is preliminary data.</text>
</comment>
<name>A0A9X4RCY6_9ACTN</name>
<feature type="region of interest" description="Disordered" evidence="1">
    <location>
        <begin position="38"/>
        <end position="66"/>
    </location>
</feature>
<proteinExistence type="predicted"/>
<feature type="compositionally biased region" description="Low complexity" evidence="1">
    <location>
        <begin position="38"/>
        <end position="59"/>
    </location>
</feature>
<reference evidence="3" key="1">
    <citation type="submission" date="2022-08" db="EMBL/GenBank/DDBJ databases">
        <title>Genome analysis of Corynebacteriales strain.</title>
        <authorList>
            <person name="Lee S.D."/>
        </authorList>
    </citation>
    <scope>NUCLEOTIDE SEQUENCE</scope>
    <source>
        <strain evidence="3">D3-21</strain>
    </source>
</reference>